<feature type="region of interest" description="Disordered" evidence="1">
    <location>
        <begin position="131"/>
        <end position="197"/>
    </location>
</feature>
<feature type="compositionally biased region" description="Polar residues" evidence="1">
    <location>
        <begin position="132"/>
        <end position="141"/>
    </location>
</feature>
<organism evidence="3 4">
    <name type="scientific">Gemmatimonas aurantiaca</name>
    <dbReference type="NCBI Taxonomy" id="173480"/>
    <lineage>
        <taxon>Bacteria</taxon>
        <taxon>Pseudomonadati</taxon>
        <taxon>Gemmatimonadota</taxon>
        <taxon>Gemmatimonadia</taxon>
        <taxon>Gemmatimonadales</taxon>
        <taxon>Gemmatimonadaceae</taxon>
        <taxon>Gemmatimonas</taxon>
    </lineage>
</organism>
<dbReference type="Pfam" id="PF12773">
    <property type="entry name" value="DZR"/>
    <property type="match status" value="1"/>
</dbReference>
<gene>
    <name evidence="3" type="ORF">DGD08_15155</name>
</gene>
<evidence type="ECO:0000313" key="4">
    <source>
        <dbReference type="Proteomes" id="UP000264071"/>
    </source>
</evidence>
<dbReference type="InterPro" id="IPR025874">
    <property type="entry name" value="DZR"/>
</dbReference>
<comment type="caution">
    <text evidence="3">The sequence shown here is derived from an EMBL/GenBank/DDBJ whole genome shotgun (WGS) entry which is preliminary data.</text>
</comment>
<proteinExistence type="predicted"/>
<accession>A0A3D4VCT5</accession>
<protein>
    <submittedName>
        <fullName evidence="3">Zinc ribbon domain-containing protein</fullName>
    </submittedName>
</protein>
<evidence type="ECO:0000313" key="3">
    <source>
        <dbReference type="EMBL" id="HCT58542.1"/>
    </source>
</evidence>
<feature type="domain" description="DZANK-type" evidence="2">
    <location>
        <begin position="206"/>
        <end position="252"/>
    </location>
</feature>
<name>A0A3D4VCT5_9BACT</name>
<dbReference type="EMBL" id="DPIY01000011">
    <property type="protein sequence ID" value="HCT58542.1"/>
    <property type="molecule type" value="Genomic_DNA"/>
</dbReference>
<evidence type="ECO:0000256" key="1">
    <source>
        <dbReference type="SAM" id="MobiDB-lite"/>
    </source>
</evidence>
<dbReference type="AlphaFoldDB" id="A0A3D4VCT5"/>
<sequence>MTTVSRSLDDLDRLAFRLSRTVRTQFPHLLTQGFTLIDLEERLLPYREVRREMADSGPDAFETTLLRLVSGERGYLRTDPGLQQASLQALAFPSPTLALVREWATTSLRLGDTSGAGASRSTAALDVFPAPSGQSRAQAASHSAECAHGHGSEHAGHTHGGMQSHRHAPAQDRTLDHGTGVSSVAGPANARRVTPARGTRATHAHCRFCDGQLPDFRKITFCPHCGMDLTKRQCQACSTELEANWHYCVTCGRGS</sequence>
<evidence type="ECO:0000259" key="2">
    <source>
        <dbReference type="Pfam" id="PF12773"/>
    </source>
</evidence>
<reference evidence="3 4" key="1">
    <citation type="journal article" date="2018" name="Nat. Biotechnol.">
        <title>A standardized bacterial taxonomy based on genome phylogeny substantially revises the tree of life.</title>
        <authorList>
            <person name="Parks D.H."/>
            <person name="Chuvochina M."/>
            <person name="Waite D.W."/>
            <person name="Rinke C."/>
            <person name="Skarshewski A."/>
            <person name="Chaumeil P.A."/>
            <person name="Hugenholtz P."/>
        </authorList>
    </citation>
    <scope>NUCLEOTIDE SEQUENCE [LARGE SCALE GENOMIC DNA]</scope>
    <source>
        <strain evidence="3">UBA8844</strain>
    </source>
</reference>
<dbReference type="Proteomes" id="UP000264071">
    <property type="component" value="Unassembled WGS sequence"/>
</dbReference>
<feature type="compositionally biased region" description="Basic and acidic residues" evidence="1">
    <location>
        <begin position="145"/>
        <end position="156"/>
    </location>
</feature>